<evidence type="ECO:0000313" key="2">
    <source>
        <dbReference type="EMBL" id="BAS78038.1"/>
    </source>
</evidence>
<protein>
    <submittedName>
        <fullName evidence="1">Os02g0267975 protein</fullName>
    </submittedName>
    <submittedName>
        <fullName evidence="2">Os02g0268500 protein</fullName>
    </submittedName>
</protein>
<dbReference type="Gramene" id="Os02t0268500-00">
    <property type="protein sequence ID" value="Os02t0268500-00"/>
    <property type="gene ID" value="Os02g0268500"/>
</dbReference>
<reference evidence="3" key="1">
    <citation type="journal article" date="2005" name="Nature">
        <title>The map-based sequence of the rice genome.</title>
        <authorList>
            <consortium name="International rice genome sequencing project (IRGSP)"/>
            <person name="Matsumoto T."/>
            <person name="Wu J."/>
            <person name="Kanamori H."/>
            <person name="Katayose Y."/>
            <person name="Fujisawa M."/>
            <person name="Namiki N."/>
            <person name="Mizuno H."/>
            <person name="Yamamoto K."/>
            <person name="Antonio B.A."/>
            <person name="Baba T."/>
            <person name="Sakata K."/>
            <person name="Nagamura Y."/>
            <person name="Aoki H."/>
            <person name="Arikawa K."/>
            <person name="Arita K."/>
            <person name="Bito T."/>
            <person name="Chiden Y."/>
            <person name="Fujitsuka N."/>
            <person name="Fukunaka R."/>
            <person name="Hamada M."/>
            <person name="Harada C."/>
            <person name="Hayashi A."/>
            <person name="Hijishita S."/>
            <person name="Honda M."/>
            <person name="Hosokawa S."/>
            <person name="Ichikawa Y."/>
            <person name="Idonuma A."/>
            <person name="Iijima M."/>
            <person name="Ikeda M."/>
            <person name="Ikeno M."/>
            <person name="Ito K."/>
            <person name="Ito S."/>
            <person name="Ito T."/>
            <person name="Ito Y."/>
            <person name="Ito Y."/>
            <person name="Iwabuchi A."/>
            <person name="Kamiya K."/>
            <person name="Karasawa W."/>
            <person name="Kurita K."/>
            <person name="Katagiri S."/>
            <person name="Kikuta A."/>
            <person name="Kobayashi H."/>
            <person name="Kobayashi N."/>
            <person name="Machita K."/>
            <person name="Maehara T."/>
            <person name="Masukawa M."/>
            <person name="Mizubayashi T."/>
            <person name="Mukai Y."/>
            <person name="Nagasaki H."/>
            <person name="Nagata Y."/>
            <person name="Naito S."/>
            <person name="Nakashima M."/>
            <person name="Nakama Y."/>
            <person name="Nakamichi Y."/>
            <person name="Nakamura M."/>
            <person name="Meguro A."/>
            <person name="Negishi M."/>
            <person name="Ohta I."/>
            <person name="Ohta T."/>
            <person name="Okamoto M."/>
            <person name="Ono N."/>
            <person name="Saji S."/>
            <person name="Sakaguchi M."/>
            <person name="Sakai K."/>
            <person name="Shibata M."/>
            <person name="Shimokawa T."/>
            <person name="Song J."/>
            <person name="Takazaki Y."/>
            <person name="Terasawa K."/>
            <person name="Tsugane M."/>
            <person name="Tsuji K."/>
            <person name="Ueda S."/>
            <person name="Waki K."/>
            <person name="Yamagata H."/>
            <person name="Yamamoto M."/>
            <person name="Yamamoto S."/>
            <person name="Yamane H."/>
            <person name="Yoshiki S."/>
            <person name="Yoshihara R."/>
            <person name="Yukawa K."/>
            <person name="Zhong H."/>
            <person name="Yano M."/>
            <person name="Yuan Q."/>
            <person name="Ouyang S."/>
            <person name="Liu J."/>
            <person name="Jones K.M."/>
            <person name="Gansberger K."/>
            <person name="Moffat K."/>
            <person name="Hill J."/>
            <person name="Bera J."/>
            <person name="Fadrosh D."/>
            <person name="Jin S."/>
            <person name="Johri S."/>
            <person name="Kim M."/>
            <person name="Overton L."/>
            <person name="Reardon M."/>
            <person name="Tsitrin T."/>
            <person name="Vuong H."/>
            <person name="Weaver B."/>
            <person name="Ciecko A."/>
            <person name="Tallon L."/>
            <person name="Jackson J."/>
            <person name="Pai G."/>
            <person name="Aken S.V."/>
            <person name="Utterback T."/>
            <person name="Reidmuller S."/>
            <person name="Feldblyum T."/>
            <person name="Hsiao J."/>
            <person name="Zismann V."/>
            <person name="Iobst S."/>
            <person name="de Vazeille A.R."/>
            <person name="Buell C.R."/>
            <person name="Ying K."/>
            <person name="Li Y."/>
            <person name="Lu T."/>
            <person name="Huang Y."/>
            <person name="Zhao Q."/>
            <person name="Feng Q."/>
            <person name="Zhang L."/>
            <person name="Zhu J."/>
            <person name="Weng Q."/>
            <person name="Mu J."/>
            <person name="Lu Y."/>
            <person name="Fan D."/>
            <person name="Liu Y."/>
            <person name="Guan J."/>
            <person name="Zhang Y."/>
            <person name="Yu S."/>
            <person name="Liu X."/>
            <person name="Zhang Y."/>
            <person name="Hong G."/>
            <person name="Han B."/>
            <person name="Choisne N."/>
            <person name="Demange N."/>
            <person name="Orjeda G."/>
            <person name="Samain S."/>
            <person name="Cattolico L."/>
            <person name="Pelletier E."/>
            <person name="Couloux A."/>
            <person name="Segurens B."/>
            <person name="Wincker P."/>
            <person name="D'Hont A."/>
            <person name="Scarpelli C."/>
            <person name="Weissenbach J."/>
            <person name="Salanoubat M."/>
            <person name="Quetier F."/>
            <person name="Yu Y."/>
            <person name="Kim H.R."/>
            <person name="Rambo T."/>
            <person name="Currie J."/>
            <person name="Collura K."/>
            <person name="Luo M."/>
            <person name="Yang T."/>
            <person name="Ammiraju J.S.S."/>
            <person name="Engler F."/>
            <person name="Soderlund C."/>
            <person name="Wing R.A."/>
            <person name="Palmer L.E."/>
            <person name="de la Bastide M."/>
            <person name="Spiegel L."/>
            <person name="Nascimento L."/>
            <person name="Zutavern T."/>
            <person name="O'Shaughnessy A."/>
            <person name="Dike S."/>
            <person name="Dedhia N."/>
            <person name="Preston R."/>
            <person name="Balija V."/>
            <person name="McCombie W.R."/>
            <person name="Chow T."/>
            <person name="Chen H."/>
            <person name="Chung M."/>
            <person name="Chen C."/>
            <person name="Shaw J."/>
            <person name="Wu H."/>
            <person name="Hsiao K."/>
            <person name="Chao Y."/>
            <person name="Chu M."/>
            <person name="Cheng C."/>
            <person name="Hour A."/>
            <person name="Lee P."/>
            <person name="Lin S."/>
            <person name="Lin Y."/>
            <person name="Liou J."/>
            <person name="Liu S."/>
            <person name="Hsing Y."/>
            <person name="Raghuvanshi S."/>
            <person name="Mohanty A."/>
            <person name="Bharti A.K."/>
            <person name="Gaur A."/>
            <person name="Gupta V."/>
            <person name="Kumar D."/>
            <person name="Ravi V."/>
            <person name="Vij S."/>
            <person name="Kapur A."/>
            <person name="Khurana P."/>
            <person name="Khurana P."/>
            <person name="Khurana J.P."/>
            <person name="Tyagi A.K."/>
            <person name="Gaikwad K."/>
            <person name="Singh A."/>
            <person name="Dalal V."/>
            <person name="Srivastava S."/>
            <person name="Dixit A."/>
            <person name="Pal A.K."/>
            <person name="Ghazi I.A."/>
            <person name="Yadav M."/>
            <person name="Pandit A."/>
            <person name="Bhargava A."/>
            <person name="Sureshbabu K."/>
            <person name="Batra K."/>
            <person name="Sharma T.R."/>
            <person name="Mohapatra T."/>
            <person name="Singh N.K."/>
            <person name="Messing J."/>
            <person name="Nelson A.B."/>
            <person name="Fuks G."/>
            <person name="Kavchok S."/>
            <person name="Keizer G."/>
            <person name="Linton E."/>
            <person name="Llaca V."/>
            <person name="Song R."/>
            <person name="Tanyolac B."/>
            <person name="Young S."/>
            <person name="Ho-Il K."/>
            <person name="Hahn J.H."/>
            <person name="Sangsakoo G."/>
            <person name="Vanavichit A."/>
            <person name="de Mattos Luiz.A.T."/>
            <person name="Zimmer P.D."/>
            <person name="Malone G."/>
            <person name="Dellagostin O."/>
            <person name="de Oliveira A.C."/>
            <person name="Bevan M."/>
            <person name="Bancroft I."/>
            <person name="Minx P."/>
            <person name="Cordum H."/>
            <person name="Wilson R."/>
            <person name="Cheng Z."/>
            <person name="Jin W."/>
            <person name="Jiang J."/>
            <person name="Leong S.A."/>
            <person name="Iwama H."/>
            <person name="Gojobori T."/>
            <person name="Itoh T."/>
            <person name="Niimura Y."/>
            <person name="Fujii Y."/>
            <person name="Habara T."/>
            <person name="Sakai H."/>
            <person name="Sato Y."/>
            <person name="Wilson G."/>
            <person name="Kumar K."/>
            <person name="McCouch S."/>
            <person name="Juretic N."/>
            <person name="Hoen D."/>
            <person name="Wright S."/>
            <person name="Bruskiewich R."/>
            <person name="Bureau T."/>
            <person name="Miyao A."/>
            <person name="Hirochika H."/>
            <person name="Nishikawa T."/>
            <person name="Kadowaki K."/>
            <person name="Sugiura M."/>
            <person name="Burr B."/>
            <person name="Sasaki T."/>
        </authorList>
    </citation>
    <scope>NUCLEOTIDE SEQUENCE [LARGE SCALE GENOMIC DNA]</scope>
    <source>
        <strain evidence="3">cv. Nipponbare</strain>
    </source>
</reference>
<name>A0A0P0VHG1_ORYSJ</name>
<dbReference type="AlphaFoldDB" id="A0A0P0VHG1"/>
<dbReference type="PaxDb" id="39947-A0A0P0VHG1"/>
<evidence type="ECO:0000313" key="3">
    <source>
        <dbReference type="Proteomes" id="UP000059680"/>
    </source>
</evidence>
<reference evidence="2" key="4">
    <citation type="submission" date="2015-10" db="EMBL/GenBank/DDBJ databases">
        <authorList>
            <person name="Sakai H."/>
            <person name="Kawahara Y."/>
            <person name="Matsumoto T."/>
            <person name="Buell C.R."/>
            <person name="Itoh T."/>
        </authorList>
    </citation>
    <scope>NUCLEOTIDE SEQUENCE</scope>
</reference>
<sequence>RRPLAVAGDLVALPARRAVVEQRRAQRRVPRAVPLRVQVAVSARPAHGARRVRAAVERRVRLLPLGRRSHRVCGRRRRCVGRGRRCTGDCEQHQHERSSWG</sequence>
<dbReference type="Gramene" id="Os02t0267975-00">
    <property type="protein sequence ID" value="Os02t0267975-00"/>
    <property type="gene ID" value="Os02g0267975"/>
</dbReference>
<feature type="non-terminal residue" evidence="2">
    <location>
        <position position="1"/>
    </location>
</feature>
<organism evidence="2 3">
    <name type="scientific">Oryza sativa subsp. japonica</name>
    <name type="common">Rice</name>
    <dbReference type="NCBI Taxonomy" id="39947"/>
    <lineage>
        <taxon>Eukaryota</taxon>
        <taxon>Viridiplantae</taxon>
        <taxon>Streptophyta</taxon>
        <taxon>Embryophyta</taxon>
        <taxon>Tracheophyta</taxon>
        <taxon>Spermatophyta</taxon>
        <taxon>Magnoliopsida</taxon>
        <taxon>Liliopsida</taxon>
        <taxon>Poales</taxon>
        <taxon>Poaceae</taxon>
        <taxon>BOP clade</taxon>
        <taxon>Oryzoideae</taxon>
        <taxon>Oryzeae</taxon>
        <taxon>Oryzinae</taxon>
        <taxon>Oryza</taxon>
        <taxon>Oryza sativa</taxon>
    </lineage>
</organism>
<gene>
    <name evidence="1" type="ordered locus">Os02g0267975</name>
    <name evidence="2" type="ordered locus">Os02g0268500</name>
    <name evidence="1" type="ORF">OSNPB_020267975</name>
    <name evidence="2" type="ORF">OSNPB_020268500</name>
</gene>
<reference evidence="2 3" key="3">
    <citation type="journal article" date="2013" name="Rice">
        <title>Improvement of the Oryza sativa Nipponbare reference genome using next generation sequence and optical map data.</title>
        <authorList>
            <person name="Kawahara Y."/>
            <person name="de la Bastide M."/>
            <person name="Hamilton J.P."/>
            <person name="Kanamori H."/>
            <person name="McCombie W.R."/>
            <person name="Ouyang S."/>
            <person name="Schwartz D.C."/>
            <person name="Tanaka T."/>
            <person name="Wu J."/>
            <person name="Zhou S."/>
            <person name="Childs K.L."/>
            <person name="Davidson R.M."/>
            <person name="Lin H."/>
            <person name="Quesada-Ocampo L."/>
            <person name="Vaillancourt B."/>
            <person name="Sakai H."/>
            <person name="Lee S.S."/>
            <person name="Kim J."/>
            <person name="Numa H."/>
            <person name="Itoh T."/>
            <person name="Buell C.R."/>
            <person name="Matsumoto T."/>
        </authorList>
    </citation>
    <scope>NUCLEOTIDE SEQUENCE [LARGE SCALE GENOMIC DNA]</scope>
    <source>
        <strain evidence="3">cv. Nipponbare</strain>
    </source>
</reference>
<accession>A0A0P0VHG1</accession>
<dbReference type="Proteomes" id="UP000059680">
    <property type="component" value="Chromosome 2"/>
</dbReference>
<reference evidence="2" key="2">
    <citation type="journal article" date="2013" name="Plant Cell Physiol.">
        <title>Rice Annotation Project Database (RAP-DB): an integrative and interactive database for rice genomics.</title>
        <authorList>
            <person name="Sakai H."/>
            <person name="Lee S.S."/>
            <person name="Tanaka T."/>
            <person name="Numa H."/>
            <person name="Kim J."/>
            <person name="Kawahara Y."/>
            <person name="Wakimoto H."/>
            <person name="Yang C.C."/>
            <person name="Iwamoto M."/>
            <person name="Abe T."/>
            <person name="Yamada Y."/>
            <person name="Muto A."/>
            <person name="Inokuchi H."/>
            <person name="Ikemura T."/>
            <person name="Matsumoto T."/>
            <person name="Sasaki T."/>
            <person name="Itoh T."/>
        </authorList>
    </citation>
    <scope>NUCLEOTIDE SEQUENCE</scope>
</reference>
<dbReference type="EMBL" id="AP014958">
    <property type="protein sequence ID" value="BAS78038.1"/>
    <property type="molecule type" value="Genomic_DNA"/>
</dbReference>
<dbReference type="SMR" id="A0A0P0VHG1"/>
<keyword evidence="3" id="KW-1185">Reference proteome</keyword>
<evidence type="ECO:0000313" key="1">
    <source>
        <dbReference type="EMBL" id="BAS78033.1"/>
    </source>
</evidence>
<dbReference type="InParanoid" id="A0A0P0VHG1"/>
<feature type="non-terminal residue" evidence="2">
    <location>
        <position position="101"/>
    </location>
</feature>
<proteinExistence type="predicted"/>
<dbReference type="EMBL" id="AP014958">
    <property type="protein sequence ID" value="BAS78033.1"/>
    <property type="molecule type" value="Genomic_DNA"/>
</dbReference>